<dbReference type="HOGENOM" id="CLU_1400590_0_0_4"/>
<sequence length="194" mass="20582">MGVAGFFDGAPQLQQIVEIPLQLFHTAADAGGAGDQAHAVRHVELAHGGFKLLALFAFDTAGNAAAARIVRHEHEIAAGQADEGGERGTFVTAFIFFHLHDDLHTFLQYVLDAGAAAVVVLEVGAGNFFEGEEAVAVGAVVHEASLERGLDAGDDAFVDIAFALFFAQRFNVEIEQVLPVYNRHTQLFGLGGVK</sequence>
<organism evidence="1 2">
    <name type="scientific">Eikenella corrodens ATCC 23834</name>
    <dbReference type="NCBI Taxonomy" id="546274"/>
    <lineage>
        <taxon>Bacteria</taxon>
        <taxon>Pseudomonadati</taxon>
        <taxon>Pseudomonadota</taxon>
        <taxon>Betaproteobacteria</taxon>
        <taxon>Neisseriales</taxon>
        <taxon>Neisseriaceae</taxon>
        <taxon>Eikenella</taxon>
    </lineage>
</organism>
<gene>
    <name evidence="1" type="ORF">EIKCOROL_01959</name>
</gene>
<dbReference type="AlphaFoldDB" id="C0DX56"/>
<evidence type="ECO:0000313" key="1">
    <source>
        <dbReference type="EMBL" id="EEG23371.1"/>
    </source>
</evidence>
<proteinExistence type="predicted"/>
<accession>C0DX56</accession>
<protein>
    <submittedName>
        <fullName evidence="1">Uncharacterized protein</fullName>
    </submittedName>
</protein>
<dbReference type="AntiFam" id="ANF00132">
    <property type="entry name" value="Shadow ORF (opposite rne)"/>
</dbReference>
<reference evidence="1 2" key="1">
    <citation type="submission" date="2009-01" db="EMBL/GenBank/DDBJ databases">
        <authorList>
            <person name="Fulton L."/>
            <person name="Clifton S."/>
            <person name="Chinwalla A.T."/>
            <person name="Mitreva M."/>
            <person name="Sodergren E."/>
            <person name="Weinstock G."/>
            <person name="Clifton S."/>
            <person name="Dooling D.J."/>
            <person name="Fulton B."/>
            <person name="Minx P."/>
            <person name="Pepin K.H."/>
            <person name="Johnson M."/>
            <person name="Bhonagiri V."/>
            <person name="Nash W.E."/>
            <person name="Mardis E.R."/>
            <person name="Wilson R.K."/>
        </authorList>
    </citation>
    <scope>NUCLEOTIDE SEQUENCE [LARGE SCALE GENOMIC DNA]</scope>
    <source>
        <strain evidence="1 2">ATCC 23834</strain>
    </source>
</reference>
<comment type="caution">
    <text evidence="1">The sequence shown here is derived from an EMBL/GenBank/DDBJ whole genome shotgun (WGS) entry which is preliminary data.</text>
</comment>
<dbReference type="Proteomes" id="UP000005837">
    <property type="component" value="Unassembled WGS sequence"/>
</dbReference>
<evidence type="ECO:0000313" key="2">
    <source>
        <dbReference type="Proteomes" id="UP000005837"/>
    </source>
</evidence>
<name>C0DX56_EIKCO</name>
<dbReference type="EMBL" id="ACEA01000042">
    <property type="protein sequence ID" value="EEG23371.1"/>
    <property type="molecule type" value="Genomic_DNA"/>
</dbReference>